<evidence type="ECO:0000313" key="1">
    <source>
        <dbReference type="EMBL" id="KAK8076091.1"/>
    </source>
</evidence>
<gene>
    <name evidence="1" type="ORF">PG994_003363</name>
</gene>
<sequence length="246" mass="27593">MDQSAEATFAKLIDGFRSTLPRDTADNRDTMACSATSKLDRRNALGSEDLQELVQIIRATSVSSASTCSDLPVTKAFRVLYVAITTKNGPYWVSRLALVRLTIFTDLLASTIRNDRKRKRLPAKVGSSIARSAIDLYQAASTHWGVTRKSAKKIRRMANRWRILAQESPLLILVYTEKVDKIVRDLSVRLATLKILANEVMNLMPAKLRAAAADFLGMIQMTARKDYGTEQMLTEFTQFHARHTEV</sequence>
<protein>
    <submittedName>
        <fullName evidence="1">Uncharacterized protein</fullName>
    </submittedName>
</protein>
<evidence type="ECO:0000313" key="2">
    <source>
        <dbReference type="Proteomes" id="UP001480595"/>
    </source>
</evidence>
<reference evidence="1 2" key="1">
    <citation type="submission" date="2023-01" db="EMBL/GenBank/DDBJ databases">
        <title>Analysis of 21 Apiospora genomes using comparative genomics revels a genus with tremendous synthesis potential of carbohydrate active enzymes and secondary metabolites.</title>
        <authorList>
            <person name="Sorensen T."/>
        </authorList>
    </citation>
    <scope>NUCLEOTIDE SEQUENCE [LARGE SCALE GENOMIC DNA]</scope>
    <source>
        <strain evidence="1 2">CBS 135458</strain>
    </source>
</reference>
<keyword evidence="2" id="KW-1185">Reference proteome</keyword>
<name>A0ABR1VXV4_9PEZI</name>
<dbReference type="EMBL" id="JAQQWL010000004">
    <property type="protein sequence ID" value="KAK8076091.1"/>
    <property type="molecule type" value="Genomic_DNA"/>
</dbReference>
<organism evidence="1 2">
    <name type="scientific">Apiospora phragmitis</name>
    <dbReference type="NCBI Taxonomy" id="2905665"/>
    <lineage>
        <taxon>Eukaryota</taxon>
        <taxon>Fungi</taxon>
        <taxon>Dikarya</taxon>
        <taxon>Ascomycota</taxon>
        <taxon>Pezizomycotina</taxon>
        <taxon>Sordariomycetes</taxon>
        <taxon>Xylariomycetidae</taxon>
        <taxon>Amphisphaeriales</taxon>
        <taxon>Apiosporaceae</taxon>
        <taxon>Apiospora</taxon>
    </lineage>
</organism>
<dbReference type="GeneID" id="92087835"/>
<accession>A0ABR1VXV4</accession>
<proteinExistence type="predicted"/>
<dbReference type="Proteomes" id="UP001480595">
    <property type="component" value="Unassembled WGS sequence"/>
</dbReference>
<comment type="caution">
    <text evidence="1">The sequence shown here is derived from an EMBL/GenBank/DDBJ whole genome shotgun (WGS) entry which is preliminary data.</text>
</comment>
<dbReference type="RefSeq" id="XP_066719050.1">
    <property type="nucleotide sequence ID" value="XM_066854772.1"/>
</dbReference>